<reference evidence="1 2" key="1">
    <citation type="submission" date="2019-07" db="EMBL/GenBank/DDBJ databases">
        <title>The draft genome sequence of Aquimarina algiphila M91.</title>
        <authorList>
            <person name="Meng X."/>
        </authorList>
    </citation>
    <scope>NUCLEOTIDE SEQUENCE [LARGE SCALE GENOMIC DNA]</scope>
    <source>
        <strain evidence="1 2">M91</strain>
    </source>
</reference>
<dbReference type="OrthoDB" id="996585at2"/>
<dbReference type="EMBL" id="VLNR01000006">
    <property type="protein sequence ID" value="TSE10522.1"/>
    <property type="molecule type" value="Genomic_DNA"/>
</dbReference>
<keyword evidence="2" id="KW-1185">Reference proteome</keyword>
<evidence type="ECO:0008006" key="3">
    <source>
        <dbReference type="Google" id="ProtNLM"/>
    </source>
</evidence>
<evidence type="ECO:0000313" key="2">
    <source>
        <dbReference type="Proteomes" id="UP000318833"/>
    </source>
</evidence>
<name>A0A554VPV7_9FLAO</name>
<comment type="caution">
    <text evidence="1">The sequence shown here is derived from an EMBL/GenBank/DDBJ whole genome shotgun (WGS) entry which is preliminary data.</text>
</comment>
<proteinExistence type="predicted"/>
<gene>
    <name evidence="1" type="ORF">FOF46_04290</name>
</gene>
<dbReference type="Proteomes" id="UP000318833">
    <property type="component" value="Unassembled WGS sequence"/>
</dbReference>
<dbReference type="AlphaFoldDB" id="A0A554VPV7"/>
<accession>A0A554VPV7</accession>
<protein>
    <recommendedName>
        <fullName evidence="3">Transglutaminase domain-containing protein</fullName>
    </recommendedName>
</protein>
<organism evidence="1 2">
    <name type="scientific">Aquimarina algiphila</name>
    <dbReference type="NCBI Taxonomy" id="2047982"/>
    <lineage>
        <taxon>Bacteria</taxon>
        <taxon>Pseudomonadati</taxon>
        <taxon>Bacteroidota</taxon>
        <taxon>Flavobacteriia</taxon>
        <taxon>Flavobacteriales</taxon>
        <taxon>Flavobacteriaceae</taxon>
        <taxon>Aquimarina</taxon>
    </lineage>
</organism>
<dbReference type="RefSeq" id="WP_143915572.1">
    <property type="nucleotide sequence ID" value="NZ_CANMIK010000007.1"/>
</dbReference>
<sequence>MKFKKIYILSSLIVLLFIFKASIYRAIIKYEVVGSRKGYEVKDENLINFIEKELIEDDLIDIESILKKSRVLTNEKLHFTSSKCDIDPNKLITSEYTHCIGYALFFETICNYMIKKNPLLKDWKATTRIGELYFFGINIHNYIESPFFKDHDFVIIENAKTGQKFFIDPTVSDYLSIDTVSVR</sequence>
<evidence type="ECO:0000313" key="1">
    <source>
        <dbReference type="EMBL" id="TSE10522.1"/>
    </source>
</evidence>